<keyword evidence="6 9" id="KW-0238">DNA-binding</keyword>
<dbReference type="Proteomes" id="UP001605036">
    <property type="component" value="Unassembled WGS sequence"/>
</dbReference>
<dbReference type="Pfam" id="PF05190">
    <property type="entry name" value="MutS_IV"/>
    <property type="match status" value="1"/>
</dbReference>
<dbReference type="InterPro" id="IPR011184">
    <property type="entry name" value="DNA_mismatch_repair_Msh2"/>
</dbReference>
<feature type="transmembrane region" description="Helical" evidence="10">
    <location>
        <begin position="27"/>
        <end position="56"/>
    </location>
</feature>
<dbReference type="InterPro" id="IPR007860">
    <property type="entry name" value="DNA_mmatch_repair_MutS_con_dom"/>
</dbReference>
<evidence type="ECO:0000313" key="13">
    <source>
        <dbReference type="Proteomes" id="UP001605036"/>
    </source>
</evidence>
<keyword evidence="8" id="KW-0539">Nucleus</keyword>
<dbReference type="PIRSF" id="PIRSF005813">
    <property type="entry name" value="MSH2"/>
    <property type="match status" value="1"/>
</dbReference>
<evidence type="ECO:0000256" key="7">
    <source>
        <dbReference type="ARBA" id="ARBA00023204"/>
    </source>
</evidence>
<organism evidence="12 13">
    <name type="scientific">Riccia fluitans</name>
    <dbReference type="NCBI Taxonomy" id="41844"/>
    <lineage>
        <taxon>Eukaryota</taxon>
        <taxon>Viridiplantae</taxon>
        <taxon>Streptophyta</taxon>
        <taxon>Embryophyta</taxon>
        <taxon>Marchantiophyta</taxon>
        <taxon>Marchantiopsida</taxon>
        <taxon>Marchantiidae</taxon>
        <taxon>Marchantiales</taxon>
        <taxon>Ricciaceae</taxon>
        <taxon>Riccia</taxon>
    </lineage>
</organism>
<reference evidence="12 13" key="1">
    <citation type="submission" date="2024-09" db="EMBL/GenBank/DDBJ databases">
        <title>Chromosome-scale assembly of Riccia fluitans.</title>
        <authorList>
            <person name="Paukszto L."/>
            <person name="Sawicki J."/>
            <person name="Karawczyk K."/>
            <person name="Piernik-Szablinska J."/>
            <person name="Szczecinska M."/>
            <person name="Mazdziarz M."/>
        </authorList>
    </citation>
    <scope>NUCLEOTIDE SEQUENCE [LARGE SCALE GENOMIC DNA]</scope>
    <source>
        <strain evidence="12">Rf_01</strain>
        <tissue evidence="12">Aerial parts of the thallus</tissue>
    </source>
</reference>
<feature type="domain" description="DNA mismatch repair proteins mutS family" evidence="11">
    <location>
        <begin position="760"/>
        <end position="776"/>
    </location>
</feature>
<evidence type="ECO:0000256" key="6">
    <source>
        <dbReference type="ARBA" id="ARBA00023125"/>
    </source>
</evidence>
<dbReference type="SMART" id="SM00534">
    <property type="entry name" value="MUTSac"/>
    <property type="match status" value="1"/>
</dbReference>
<dbReference type="PANTHER" id="PTHR11361:SF35">
    <property type="entry name" value="DNA MISMATCH REPAIR PROTEIN MSH2"/>
    <property type="match status" value="1"/>
</dbReference>
<dbReference type="GO" id="GO:0006281">
    <property type="term" value="P:DNA repair"/>
    <property type="evidence" value="ECO:0007669"/>
    <property type="project" value="UniProtKB-KW"/>
</dbReference>
<protein>
    <recommendedName>
        <fullName evidence="11">DNA mismatch repair proteins mutS family domain-containing protein</fullName>
    </recommendedName>
</protein>
<dbReference type="Pfam" id="PF01624">
    <property type="entry name" value="MutS_I"/>
    <property type="match status" value="1"/>
</dbReference>
<evidence type="ECO:0000259" key="11">
    <source>
        <dbReference type="PROSITE" id="PS00486"/>
    </source>
</evidence>
<sequence length="785" mass="88634">MTAEDEDVLDYSDELMLPRLNLSTDRFLVVSSLALFPLWLMQIVRAWTVTLLLIFMQAKRRLYKRKMNICGCRLYVHLGPKQALEFIVFFNKLPEDERVVRFFARKDYYMAYGDNAAFIAMTYPKTLTALCRLGNGSTTLSGVSVSKNMFEEIIFDLLLERRDHSVELYEGNGSKWILAKSGTPGMIGSFEDALFASNEMKGTPVVMAVHLTVRENERLLGIAFVDMVRRTLGMTEFKDDDQFTNLESAMVALSCRECVVPQDTGRSQDARKLRGLMERCNVFLTERKEKDFRARDLEQVAARLMKGPAEQNRNIVAAQEGAASALAALLVYTGLLADESAHGKYVLQPYSLNQYMRLDAAGLRALNVMETKLDGNKNFSLSGLMNKTNTVGMGKRLLNRWLRQPLLDVQEIRNRQDVVQTFLQDETSVRLLYIKAHLDGHDGEFSGVLEDRYTQYFTDWTGPDHLGRYHDLVEAVLDDDLLEHGKYMISAAYDSSLEKIKDERAIVEEQIQKIYREAGNNLGIHLKLHESPQYGHVFKLTLKDMKKLSNSYMDSFYTVMEIGKRDVTFTNSRLSKCSQQYSKLSEEYYKTQRKLVRKVVDIAATFLEVFEGVASLLADMDVLLGFADLAASSPSPYVRPSVTAGDEDIILEGSRHPCLEAQDDVSFIPNDCRLVRGKSRFLIITGPNMGGKSTYIRQVAVNVLMAQVGAFVPCDRADICVRDCIFARVGAGDCQLRGVSTFMAEMLETASILKSATEKSLIIIDELGRGTSTYDGFESHPRLKI</sequence>
<dbReference type="InterPro" id="IPR036187">
    <property type="entry name" value="DNA_mismatch_repair_MutS_sf"/>
</dbReference>
<evidence type="ECO:0000256" key="8">
    <source>
        <dbReference type="ARBA" id="ARBA00023242"/>
    </source>
</evidence>
<keyword evidence="5" id="KW-0067">ATP-binding</keyword>
<comment type="subcellular location">
    <subcellularLocation>
        <location evidence="1">Nucleus</location>
    </subcellularLocation>
</comment>
<keyword evidence="13" id="KW-1185">Reference proteome</keyword>
<dbReference type="InterPro" id="IPR027417">
    <property type="entry name" value="P-loop_NTPase"/>
</dbReference>
<keyword evidence="10" id="KW-0812">Transmembrane</keyword>
<comment type="similarity">
    <text evidence="2 9">Belongs to the DNA mismatch repair MutS family.</text>
</comment>
<name>A0ABD1YP54_9MARC</name>
<dbReference type="PROSITE" id="PS00486">
    <property type="entry name" value="DNA_MISMATCH_REPAIR_2"/>
    <property type="match status" value="1"/>
</dbReference>
<evidence type="ECO:0000313" key="12">
    <source>
        <dbReference type="EMBL" id="KAL2632275.1"/>
    </source>
</evidence>
<dbReference type="PANTHER" id="PTHR11361">
    <property type="entry name" value="DNA MISMATCH REPAIR PROTEIN MUTS FAMILY MEMBER"/>
    <property type="match status" value="1"/>
</dbReference>
<dbReference type="InterPro" id="IPR007695">
    <property type="entry name" value="DNA_mismatch_repair_MutS-lik_N"/>
</dbReference>
<dbReference type="InterPro" id="IPR016151">
    <property type="entry name" value="DNA_mismatch_repair_MutS_N"/>
</dbReference>
<proteinExistence type="inferred from homology"/>
<dbReference type="InterPro" id="IPR045076">
    <property type="entry name" value="MutS"/>
</dbReference>
<evidence type="ECO:0000256" key="3">
    <source>
        <dbReference type="ARBA" id="ARBA00022741"/>
    </source>
</evidence>
<dbReference type="GO" id="GO:0005634">
    <property type="term" value="C:nucleus"/>
    <property type="evidence" value="ECO:0007669"/>
    <property type="project" value="UniProtKB-SubCell"/>
</dbReference>
<dbReference type="Gene3D" id="3.30.420.110">
    <property type="entry name" value="MutS, connector domain"/>
    <property type="match status" value="1"/>
</dbReference>
<dbReference type="Pfam" id="PF00488">
    <property type="entry name" value="MutS_V"/>
    <property type="match status" value="1"/>
</dbReference>
<dbReference type="SUPFAM" id="SSF52540">
    <property type="entry name" value="P-loop containing nucleoside triphosphate hydrolases"/>
    <property type="match status" value="1"/>
</dbReference>
<dbReference type="InterPro" id="IPR000432">
    <property type="entry name" value="DNA_mismatch_repair_MutS_C"/>
</dbReference>
<keyword evidence="4 9" id="KW-0227">DNA damage</keyword>
<dbReference type="FunFam" id="3.30.420.110:FF:000002">
    <property type="entry name" value="DNA mismatch repair protein"/>
    <property type="match status" value="1"/>
</dbReference>
<evidence type="ECO:0000256" key="5">
    <source>
        <dbReference type="ARBA" id="ARBA00022840"/>
    </source>
</evidence>
<dbReference type="InterPro" id="IPR007861">
    <property type="entry name" value="DNA_mismatch_repair_MutS_clamp"/>
</dbReference>
<evidence type="ECO:0000256" key="10">
    <source>
        <dbReference type="SAM" id="Phobius"/>
    </source>
</evidence>
<dbReference type="SMART" id="SM00533">
    <property type="entry name" value="MUTSd"/>
    <property type="match status" value="1"/>
</dbReference>
<keyword evidence="10" id="KW-0472">Membrane</keyword>
<keyword evidence="10" id="KW-1133">Transmembrane helix</keyword>
<gene>
    <name evidence="12" type="ORF">R1flu_016961</name>
</gene>
<comment type="caution">
    <text evidence="12">The sequence shown here is derived from an EMBL/GenBank/DDBJ whole genome shotgun (WGS) entry which is preliminary data.</text>
</comment>
<dbReference type="Gene3D" id="3.40.50.300">
    <property type="entry name" value="P-loop containing nucleotide triphosphate hydrolases"/>
    <property type="match status" value="1"/>
</dbReference>
<keyword evidence="3 9" id="KW-0547">Nucleotide-binding</keyword>
<accession>A0ABD1YP54</accession>
<dbReference type="Pfam" id="PF05188">
    <property type="entry name" value="MutS_II"/>
    <property type="match status" value="1"/>
</dbReference>
<evidence type="ECO:0000256" key="4">
    <source>
        <dbReference type="ARBA" id="ARBA00022763"/>
    </source>
</evidence>
<dbReference type="GO" id="GO:0005524">
    <property type="term" value="F:ATP binding"/>
    <property type="evidence" value="ECO:0007669"/>
    <property type="project" value="UniProtKB-KW"/>
</dbReference>
<comment type="function">
    <text evidence="9">Component of the post-replicative DNA mismatch repair system (MMR).</text>
</comment>
<dbReference type="SUPFAM" id="SSF48334">
    <property type="entry name" value="DNA repair protein MutS, domain III"/>
    <property type="match status" value="1"/>
</dbReference>
<dbReference type="GO" id="GO:0003677">
    <property type="term" value="F:DNA binding"/>
    <property type="evidence" value="ECO:0007669"/>
    <property type="project" value="UniProtKB-KW"/>
</dbReference>
<dbReference type="Gene3D" id="3.40.1170.10">
    <property type="entry name" value="DNA repair protein MutS, domain I"/>
    <property type="match status" value="1"/>
</dbReference>
<dbReference type="Gene3D" id="1.10.1420.10">
    <property type="match status" value="2"/>
</dbReference>
<dbReference type="InterPro" id="IPR036678">
    <property type="entry name" value="MutS_con_dom_sf"/>
</dbReference>
<dbReference type="EMBL" id="JBHFFA010000004">
    <property type="protein sequence ID" value="KAL2632275.1"/>
    <property type="molecule type" value="Genomic_DNA"/>
</dbReference>
<dbReference type="Pfam" id="PF05192">
    <property type="entry name" value="MutS_III"/>
    <property type="match status" value="1"/>
</dbReference>
<evidence type="ECO:0000256" key="2">
    <source>
        <dbReference type="ARBA" id="ARBA00006271"/>
    </source>
</evidence>
<evidence type="ECO:0000256" key="9">
    <source>
        <dbReference type="RuleBase" id="RU003756"/>
    </source>
</evidence>
<evidence type="ECO:0000256" key="1">
    <source>
        <dbReference type="ARBA" id="ARBA00004123"/>
    </source>
</evidence>
<dbReference type="InterPro" id="IPR007696">
    <property type="entry name" value="DNA_mismatch_repair_MutS_core"/>
</dbReference>
<dbReference type="AlphaFoldDB" id="A0ABD1YP54"/>
<keyword evidence="7 9" id="KW-0234">DNA repair</keyword>